<dbReference type="AlphaFoldDB" id="A0A564TL51"/>
<sequence length="55" mass="6133">MAVKAASKLTLLLTDLVEHHSAEGERSFHADRLGSLASWCAKLPFLFKEDAEYEV</sequence>
<evidence type="ECO:0000313" key="2">
    <source>
        <dbReference type="Proteomes" id="UP000406184"/>
    </source>
</evidence>
<dbReference type="EMBL" id="CABHMY010000100">
    <property type="protein sequence ID" value="VUX07954.1"/>
    <property type="molecule type" value="Genomic_DNA"/>
</dbReference>
<evidence type="ECO:0000313" key="1">
    <source>
        <dbReference type="EMBL" id="VUX07954.1"/>
    </source>
</evidence>
<gene>
    <name evidence="1" type="ORF">FPPS064S07_00467</name>
</gene>
<reference evidence="1 2" key="1">
    <citation type="submission" date="2019-07" db="EMBL/GenBank/DDBJ databases">
        <authorList>
            <person name="Hibberd C M."/>
            <person name="Gehrig L. J."/>
            <person name="Chang H.-W."/>
            <person name="Venkatesh S."/>
        </authorList>
    </citation>
    <scope>NUCLEOTIDE SEQUENCE [LARGE SCALE GENOMIC DNA]</scope>
    <source>
        <strain evidence="1">Faecalibacterium_prausnitzii_JG_BgPS064</strain>
    </source>
</reference>
<proteinExistence type="predicted"/>
<keyword evidence="2" id="KW-1185">Reference proteome</keyword>
<dbReference type="Proteomes" id="UP000406184">
    <property type="component" value="Unassembled WGS sequence"/>
</dbReference>
<name>A0A564TL51_9FIRM</name>
<protein>
    <submittedName>
        <fullName evidence="1">Uncharacterized protein</fullName>
    </submittedName>
</protein>
<organism evidence="1 2">
    <name type="scientific">Faecalibacterium prausnitzii</name>
    <dbReference type="NCBI Taxonomy" id="853"/>
    <lineage>
        <taxon>Bacteria</taxon>
        <taxon>Bacillati</taxon>
        <taxon>Bacillota</taxon>
        <taxon>Clostridia</taxon>
        <taxon>Eubacteriales</taxon>
        <taxon>Oscillospiraceae</taxon>
        <taxon>Faecalibacterium</taxon>
    </lineage>
</organism>
<accession>A0A564TL51</accession>